<dbReference type="SUPFAM" id="SSF47413">
    <property type="entry name" value="lambda repressor-like DNA-binding domains"/>
    <property type="match status" value="1"/>
</dbReference>
<dbReference type="RefSeq" id="WP_220197845.1">
    <property type="nucleotide sequence ID" value="NZ_BNJF01000004.1"/>
</dbReference>
<dbReference type="Gene3D" id="1.10.260.40">
    <property type="entry name" value="lambda repressor-like DNA-binding domains"/>
    <property type="match status" value="1"/>
</dbReference>
<dbReference type="PANTHER" id="PTHR47691">
    <property type="entry name" value="REGULATOR-RELATED"/>
    <property type="match status" value="1"/>
</dbReference>
<dbReference type="InterPro" id="IPR010982">
    <property type="entry name" value="Lambda_DNA-bd_dom_sf"/>
</dbReference>
<dbReference type="InterPro" id="IPR027417">
    <property type="entry name" value="P-loop_NTPase"/>
</dbReference>
<keyword evidence="3" id="KW-1185">Reference proteome</keyword>
<comment type="caution">
    <text evidence="2">The sequence shown here is derived from an EMBL/GenBank/DDBJ whole genome shotgun (WGS) entry which is preliminary data.</text>
</comment>
<reference evidence="2" key="1">
    <citation type="submission" date="2020-10" db="EMBL/GenBank/DDBJ databases">
        <title>Taxonomic study of unclassified bacteria belonging to the class Ktedonobacteria.</title>
        <authorList>
            <person name="Yabe S."/>
            <person name="Wang C.M."/>
            <person name="Zheng Y."/>
            <person name="Sakai Y."/>
            <person name="Cavaletti L."/>
            <person name="Monciardini P."/>
            <person name="Donadio S."/>
        </authorList>
    </citation>
    <scope>NUCLEOTIDE SEQUENCE</scope>
    <source>
        <strain evidence="2">SOSP1-1</strain>
    </source>
</reference>
<evidence type="ECO:0000313" key="2">
    <source>
        <dbReference type="EMBL" id="GHO48666.1"/>
    </source>
</evidence>
<dbReference type="GO" id="GO:0043531">
    <property type="term" value="F:ADP binding"/>
    <property type="evidence" value="ECO:0007669"/>
    <property type="project" value="InterPro"/>
</dbReference>
<dbReference type="EMBL" id="BNJF01000004">
    <property type="protein sequence ID" value="GHO48666.1"/>
    <property type="molecule type" value="Genomic_DNA"/>
</dbReference>
<dbReference type="PRINTS" id="PR00364">
    <property type="entry name" value="DISEASERSIST"/>
</dbReference>
<dbReference type="Proteomes" id="UP000612362">
    <property type="component" value="Unassembled WGS sequence"/>
</dbReference>
<organism evidence="2 3">
    <name type="scientific">Ktedonospora formicarum</name>
    <dbReference type="NCBI Taxonomy" id="2778364"/>
    <lineage>
        <taxon>Bacteria</taxon>
        <taxon>Bacillati</taxon>
        <taxon>Chloroflexota</taxon>
        <taxon>Ktedonobacteria</taxon>
        <taxon>Ktedonobacterales</taxon>
        <taxon>Ktedonobacteraceae</taxon>
        <taxon>Ktedonospora</taxon>
    </lineage>
</organism>
<dbReference type="SUPFAM" id="SSF52540">
    <property type="entry name" value="P-loop containing nucleoside triphosphate hydrolases"/>
    <property type="match status" value="1"/>
</dbReference>
<dbReference type="InterPro" id="IPR001387">
    <property type="entry name" value="Cro/C1-type_HTH"/>
</dbReference>
<proteinExistence type="predicted"/>
<dbReference type="AlphaFoldDB" id="A0A8J3I4Q3"/>
<feature type="domain" description="HTH cro/C1-type" evidence="1">
    <location>
        <begin position="39"/>
        <end position="93"/>
    </location>
</feature>
<protein>
    <recommendedName>
        <fullName evidence="1">HTH cro/C1-type domain-containing protein</fullName>
    </recommendedName>
</protein>
<evidence type="ECO:0000313" key="3">
    <source>
        <dbReference type="Proteomes" id="UP000612362"/>
    </source>
</evidence>
<dbReference type="PANTHER" id="PTHR47691:SF3">
    <property type="entry name" value="HTH-TYPE TRANSCRIPTIONAL REGULATOR RV0890C-RELATED"/>
    <property type="match status" value="1"/>
</dbReference>
<sequence length="307" mass="34259">MQPYDSHRTHVSSKHISVLFPRDIYGMPITALPPSAMLLRRERRNLGLTQEQLAERIGVSTSTVSRWEAGHHMPAPMYIIRLCHLFHKSAEDLGLAETLTLREQAPERLIDSSVPTSLACVGREHEQATIKACLMQPQPSLLTGLTGLAGVGKTTIIASIVQDQDLLTHYPDGVLWATLGPSPELHMHLARWGALLHLPMETDGNPQAWREQLRQTLRTRRMLLVLDNAWNLQDILALLIAGPRCAYVITTCFPSLIASLRAVSFPIPPWEPHQSDLWLRHVAPMSTHLDPPPSNGCWLPPEGSRSQ</sequence>
<accession>A0A8J3I4Q3</accession>
<evidence type="ECO:0000259" key="1">
    <source>
        <dbReference type="PROSITE" id="PS50943"/>
    </source>
</evidence>
<dbReference type="InterPro" id="IPR002182">
    <property type="entry name" value="NB-ARC"/>
</dbReference>
<dbReference type="PROSITE" id="PS50943">
    <property type="entry name" value="HTH_CROC1"/>
    <property type="match status" value="1"/>
</dbReference>
<dbReference type="GO" id="GO:0003677">
    <property type="term" value="F:DNA binding"/>
    <property type="evidence" value="ECO:0007669"/>
    <property type="project" value="InterPro"/>
</dbReference>
<dbReference type="Pfam" id="PF01381">
    <property type="entry name" value="HTH_3"/>
    <property type="match status" value="1"/>
</dbReference>
<gene>
    <name evidence="2" type="ORF">KSX_68290</name>
</gene>
<name>A0A8J3I4Q3_9CHLR</name>
<dbReference type="SMART" id="SM00530">
    <property type="entry name" value="HTH_XRE"/>
    <property type="match status" value="1"/>
</dbReference>
<dbReference type="Gene3D" id="3.40.50.300">
    <property type="entry name" value="P-loop containing nucleotide triphosphate hydrolases"/>
    <property type="match status" value="1"/>
</dbReference>
<dbReference type="CDD" id="cd00093">
    <property type="entry name" value="HTH_XRE"/>
    <property type="match status" value="1"/>
</dbReference>
<dbReference type="Pfam" id="PF00931">
    <property type="entry name" value="NB-ARC"/>
    <property type="match status" value="1"/>
</dbReference>